<evidence type="ECO:0000313" key="2">
    <source>
        <dbReference type="EMBL" id="VFU60341.1"/>
    </source>
</evidence>
<dbReference type="AlphaFoldDB" id="A0A6N2N174"/>
<proteinExistence type="predicted"/>
<sequence length="77" mass="8964">MKGLSIFSRKKVEDEQDKQDDVALQNKKDPDSLETMFEEMTSLKSRLLFKEKEVQILEDMVAQKDEEILGMAQNQTL</sequence>
<reference evidence="2" key="1">
    <citation type="submission" date="2019-03" db="EMBL/GenBank/DDBJ databases">
        <authorList>
            <person name="Mank J."/>
            <person name="Almeida P."/>
        </authorList>
    </citation>
    <scope>NUCLEOTIDE SEQUENCE</scope>
    <source>
        <strain evidence="2">78183</strain>
    </source>
</reference>
<gene>
    <name evidence="2" type="ORF">SVIM_LOCUS447321</name>
</gene>
<organism evidence="2">
    <name type="scientific">Salix viminalis</name>
    <name type="common">Common osier</name>
    <name type="synonym">Basket willow</name>
    <dbReference type="NCBI Taxonomy" id="40686"/>
    <lineage>
        <taxon>Eukaryota</taxon>
        <taxon>Viridiplantae</taxon>
        <taxon>Streptophyta</taxon>
        <taxon>Embryophyta</taxon>
        <taxon>Tracheophyta</taxon>
        <taxon>Spermatophyta</taxon>
        <taxon>Magnoliopsida</taxon>
        <taxon>eudicotyledons</taxon>
        <taxon>Gunneridae</taxon>
        <taxon>Pentapetalae</taxon>
        <taxon>rosids</taxon>
        <taxon>fabids</taxon>
        <taxon>Malpighiales</taxon>
        <taxon>Salicaceae</taxon>
        <taxon>Saliceae</taxon>
        <taxon>Salix</taxon>
    </lineage>
</organism>
<feature type="region of interest" description="Disordered" evidence="1">
    <location>
        <begin position="1"/>
        <end position="29"/>
    </location>
</feature>
<protein>
    <submittedName>
        <fullName evidence="2">Uncharacterized protein</fullName>
    </submittedName>
</protein>
<name>A0A6N2N174_SALVM</name>
<dbReference type="EMBL" id="CAADRP010002052">
    <property type="protein sequence ID" value="VFU60341.1"/>
    <property type="molecule type" value="Genomic_DNA"/>
</dbReference>
<accession>A0A6N2N174</accession>
<evidence type="ECO:0000256" key="1">
    <source>
        <dbReference type="SAM" id="MobiDB-lite"/>
    </source>
</evidence>